<evidence type="ECO:0000313" key="16">
    <source>
        <dbReference type="EMBL" id="CAG6648190.1"/>
    </source>
</evidence>
<dbReference type="Gene3D" id="1.10.287.70">
    <property type="match status" value="1"/>
</dbReference>
<comment type="subcellular location">
    <subcellularLocation>
        <location evidence="1 11">Membrane</location>
        <topology evidence="1 11">Multi-pass membrane protein</topology>
    </subcellularLocation>
</comment>
<evidence type="ECO:0000256" key="9">
    <source>
        <dbReference type="ARBA" id="ARBA00023136"/>
    </source>
</evidence>
<dbReference type="GO" id="GO:0005242">
    <property type="term" value="F:inward rectifier potassium channel activity"/>
    <property type="evidence" value="ECO:0007669"/>
    <property type="project" value="InterPro"/>
</dbReference>
<feature type="domain" description="Inward rectifier potassium channel C-terminal" evidence="15">
    <location>
        <begin position="300"/>
        <end position="453"/>
    </location>
</feature>
<keyword evidence="10 11" id="KW-0407">Ion channel</keyword>
<evidence type="ECO:0000256" key="10">
    <source>
        <dbReference type="ARBA" id="ARBA00023303"/>
    </source>
</evidence>
<dbReference type="InterPro" id="IPR040445">
    <property type="entry name" value="Kir_TM"/>
</dbReference>
<dbReference type="Pfam" id="PF01007">
    <property type="entry name" value="IRK"/>
    <property type="match status" value="1"/>
</dbReference>
<evidence type="ECO:0000259" key="14">
    <source>
        <dbReference type="Pfam" id="PF01007"/>
    </source>
</evidence>
<evidence type="ECO:0000256" key="2">
    <source>
        <dbReference type="ARBA" id="ARBA00022448"/>
    </source>
</evidence>
<dbReference type="EMBL" id="HBUF01150808">
    <property type="protein sequence ID" value="CAG6648190.1"/>
    <property type="molecule type" value="Transcribed_RNA"/>
</dbReference>
<dbReference type="InterPro" id="IPR041647">
    <property type="entry name" value="IRK_C"/>
</dbReference>
<keyword evidence="3 11" id="KW-0633">Potassium transport</keyword>
<keyword evidence="8 11" id="KW-0406">Ion transport</keyword>
<dbReference type="AlphaFoldDB" id="A0A8D8RBY7"/>
<dbReference type="EMBL" id="HBUF01150807">
    <property type="protein sequence ID" value="CAG6648188.1"/>
    <property type="molecule type" value="Transcribed_RNA"/>
</dbReference>
<keyword evidence="5 11" id="KW-0851">Voltage-gated channel</keyword>
<dbReference type="SUPFAM" id="SSF81324">
    <property type="entry name" value="Voltage-gated potassium channels"/>
    <property type="match status" value="1"/>
</dbReference>
<keyword evidence="9 13" id="KW-0472">Membrane</keyword>
<feature type="transmembrane region" description="Helical" evidence="13">
    <location>
        <begin position="264"/>
        <end position="288"/>
    </location>
</feature>
<evidence type="ECO:0000256" key="4">
    <source>
        <dbReference type="ARBA" id="ARBA00022692"/>
    </source>
</evidence>
<evidence type="ECO:0000256" key="1">
    <source>
        <dbReference type="ARBA" id="ARBA00004141"/>
    </source>
</evidence>
<feature type="compositionally biased region" description="Polar residues" evidence="12">
    <location>
        <begin position="129"/>
        <end position="140"/>
    </location>
</feature>
<accession>A0A8D8RBY7</accession>
<dbReference type="GO" id="GO:0034702">
    <property type="term" value="C:monoatomic ion channel complex"/>
    <property type="evidence" value="ECO:0007669"/>
    <property type="project" value="UniProtKB-KW"/>
</dbReference>
<dbReference type="PRINTS" id="PR01320">
    <property type="entry name" value="KIRCHANNEL"/>
</dbReference>
<dbReference type="InterPro" id="IPR016449">
    <property type="entry name" value="K_chnl_inward-rec_Kir"/>
</dbReference>
<dbReference type="Pfam" id="PF17655">
    <property type="entry name" value="IRK_C"/>
    <property type="match status" value="1"/>
</dbReference>
<comment type="similarity">
    <text evidence="11">Belongs to the inward rectifier-type potassium channel (TC 1.A.2.1) family.</text>
</comment>
<name>A0A8D8RBY7_9HEMI</name>
<reference evidence="16" key="1">
    <citation type="submission" date="2021-05" db="EMBL/GenBank/DDBJ databases">
        <authorList>
            <person name="Alioto T."/>
            <person name="Alioto T."/>
            <person name="Gomez Garrido J."/>
        </authorList>
    </citation>
    <scope>NUCLEOTIDE SEQUENCE</scope>
</reference>
<evidence type="ECO:0000259" key="15">
    <source>
        <dbReference type="Pfam" id="PF17655"/>
    </source>
</evidence>
<proteinExistence type="inferred from homology"/>
<keyword evidence="2 11" id="KW-0813">Transport</keyword>
<dbReference type="InterPro" id="IPR013518">
    <property type="entry name" value="K_chnl_inward-rec_Kir_cyto"/>
</dbReference>
<feature type="domain" description="Potassium channel inwardly rectifying transmembrane" evidence="14">
    <location>
        <begin position="147"/>
        <end position="293"/>
    </location>
</feature>
<dbReference type="InterPro" id="IPR014756">
    <property type="entry name" value="Ig_E-set"/>
</dbReference>
<dbReference type="GO" id="GO:0005886">
    <property type="term" value="C:plasma membrane"/>
    <property type="evidence" value="ECO:0007669"/>
    <property type="project" value="TreeGrafter"/>
</dbReference>
<evidence type="ECO:0000256" key="6">
    <source>
        <dbReference type="ARBA" id="ARBA00022958"/>
    </source>
</evidence>
<dbReference type="PANTHER" id="PTHR11767:SF115">
    <property type="entry name" value="INWARDLY RECTIFYING POTASSIUM CHANNEL 3, ISOFORM D"/>
    <property type="match status" value="1"/>
</dbReference>
<dbReference type="GO" id="GO:1990573">
    <property type="term" value="P:potassium ion import across plasma membrane"/>
    <property type="evidence" value="ECO:0007669"/>
    <property type="project" value="TreeGrafter"/>
</dbReference>
<evidence type="ECO:0000256" key="13">
    <source>
        <dbReference type="SAM" id="Phobius"/>
    </source>
</evidence>
<evidence type="ECO:0000256" key="12">
    <source>
        <dbReference type="SAM" id="MobiDB-lite"/>
    </source>
</evidence>
<keyword evidence="4 11" id="KW-0812">Transmembrane</keyword>
<keyword evidence="7 13" id="KW-1133">Transmembrane helix</keyword>
<evidence type="ECO:0000256" key="11">
    <source>
        <dbReference type="RuleBase" id="RU003822"/>
    </source>
</evidence>
<protein>
    <submittedName>
        <fullName evidence="16">ATP-sensitive inward rectifier potassium channel 12</fullName>
    </submittedName>
</protein>
<dbReference type="GO" id="GO:0034765">
    <property type="term" value="P:regulation of monoatomic ion transmembrane transport"/>
    <property type="evidence" value="ECO:0007669"/>
    <property type="project" value="TreeGrafter"/>
</dbReference>
<evidence type="ECO:0000256" key="7">
    <source>
        <dbReference type="ARBA" id="ARBA00022989"/>
    </source>
</evidence>
<dbReference type="Gene3D" id="2.60.40.1400">
    <property type="entry name" value="G protein-activated inward rectifier potassium channel 1"/>
    <property type="match status" value="1"/>
</dbReference>
<feature type="region of interest" description="Disordered" evidence="12">
    <location>
        <begin position="120"/>
        <end position="140"/>
    </location>
</feature>
<keyword evidence="6 11" id="KW-0630">Potassium</keyword>
<evidence type="ECO:0000256" key="3">
    <source>
        <dbReference type="ARBA" id="ARBA00022538"/>
    </source>
</evidence>
<evidence type="ECO:0000256" key="5">
    <source>
        <dbReference type="ARBA" id="ARBA00022882"/>
    </source>
</evidence>
<sequence length="457" mass="51974">MRTIEEISDDDTDCFFSIQNLSFPEHHQENTSAENSSEKFLNYTFPNEHEDSSGKGVKTLNYMSFSNEDSSSAQQNRNDKFLNYTFPNEHADPSAGLISGKTGNCSGKFQNLESPINDYPAGKSFPGKHNSSPKSDSQSRYVLRRLVSKTGSCRVAKLQSSRNEPVLTQVVDAFTSLIECRWRWILAWFTLSFIGTWFLFAILWWIIAYHHGDLKSSKVRDPFNDTAPCVTGLDDFVACYLFSMETQYSTGYGSRLPNTHCPEAIFLVSVQSVFGVLINALAGGIIFAKLAKPKKRCQNLVFSDKAVICQRDGIYHLIWRIGDLRKSHLIGVKLRAWFLCRRVTREGEMLPRYKYALDISVDDGGPDTLFQWPLEVCHRITPRSPLYHLSAVDLLTSKFELVTSLNGTLESSGTTIEARSSYLPSEILWGNRFLPMFIKKDCKYYVDYARFVRVSIF</sequence>
<evidence type="ECO:0000256" key="8">
    <source>
        <dbReference type="ARBA" id="ARBA00023065"/>
    </source>
</evidence>
<feature type="transmembrane region" description="Helical" evidence="13">
    <location>
        <begin position="185"/>
        <end position="207"/>
    </location>
</feature>
<dbReference type="PANTHER" id="PTHR11767">
    <property type="entry name" value="INWARD RECTIFIER POTASSIUM CHANNEL"/>
    <property type="match status" value="1"/>
</dbReference>
<organism evidence="16">
    <name type="scientific">Cacopsylla melanoneura</name>
    <dbReference type="NCBI Taxonomy" id="428564"/>
    <lineage>
        <taxon>Eukaryota</taxon>
        <taxon>Metazoa</taxon>
        <taxon>Ecdysozoa</taxon>
        <taxon>Arthropoda</taxon>
        <taxon>Hexapoda</taxon>
        <taxon>Insecta</taxon>
        <taxon>Pterygota</taxon>
        <taxon>Neoptera</taxon>
        <taxon>Paraneoptera</taxon>
        <taxon>Hemiptera</taxon>
        <taxon>Sternorrhyncha</taxon>
        <taxon>Psylloidea</taxon>
        <taxon>Psyllidae</taxon>
        <taxon>Psyllinae</taxon>
        <taxon>Cacopsylla</taxon>
    </lineage>
</organism>
<dbReference type="SUPFAM" id="SSF81296">
    <property type="entry name" value="E set domains"/>
    <property type="match status" value="1"/>
</dbReference>